<evidence type="ECO:0000313" key="2">
    <source>
        <dbReference type="Proteomes" id="UP000306855"/>
    </source>
</evidence>
<dbReference type="EMBL" id="SRYK01000042">
    <property type="protein sequence ID" value="TGY54453.1"/>
    <property type="molecule type" value="Genomic_DNA"/>
</dbReference>
<evidence type="ECO:0000313" key="1">
    <source>
        <dbReference type="EMBL" id="TGY54453.1"/>
    </source>
</evidence>
<dbReference type="AlphaFoldDB" id="A0A4S2EJ41"/>
<dbReference type="RefSeq" id="WP_135942257.1">
    <property type="nucleotide sequence ID" value="NZ_SRYK01000042.1"/>
</dbReference>
<reference evidence="1 2" key="1">
    <citation type="submission" date="2019-04" db="EMBL/GenBank/DDBJ databases">
        <title>Microbes associate with the intestines of laboratory mice.</title>
        <authorList>
            <person name="Navarre W."/>
            <person name="Wong E."/>
            <person name="Huang K."/>
            <person name="Tropini C."/>
            <person name="Ng K."/>
            <person name="Yu B."/>
        </authorList>
    </citation>
    <scope>NUCLEOTIDE SEQUENCE [LARGE SCALE GENOMIC DNA]</scope>
    <source>
        <strain evidence="1 2">NM26_J9</strain>
    </source>
</reference>
<dbReference type="Pfam" id="PF13707">
    <property type="entry name" value="RloB"/>
    <property type="match status" value="1"/>
</dbReference>
<organism evidence="1 2">
    <name type="scientific">Ligilactobacillus murinus</name>
    <dbReference type="NCBI Taxonomy" id="1622"/>
    <lineage>
        <taxon>Bacteria</taxon>
        <taxon>Bacillati</taxon>
        <taxon>Bacillota</taxon>
        <taxon>Bacilli</taxon>
        <taxon>Lactobacillales</taxon>
        <taxon>Lactobacillaceae</taxon>
        <taxon>Ligilactobacillus</taxon>
    </lineage>
</organism>
<accession>A0A4S2EJ41</accession>
<protein>
    <submittedName>
        <fullName evidence="1">RloB domain-containing protein</fullName>
    </submittedName>
</protein>
<name>A0A4S2EJ41_9LACO</name>
<comment type="caution">
    <text evidence="1">The sequence shown here is derived from an EMBL/GenBank/DDBJ whole genome shotgun (WGS) entry which is preliminary data.</text>
</comment>
<sequence>MARNKKGRKEKRKVYILVEGETEQKYFDFLRQKLRLPNMKIRTLILNNSGKTWIDKAKRLLQNDPKLDRDKQTDVFVVFDKDEITVEELDAMFSKAMKENFVIGFSNIAFEVWLLAHFEFMTSHLISKQGLKDKLSRYLQAEYIKANSDQLEKIIEHLDVALKNSAPISKVDFYGQSTNIGAMIMKIKQG</sequence>
<gene>
    <name evidence="1" type="ORF">E5340_07945</name>
</gene>
<dbReference type="InterPro" id="IPR025591">
    <property type="entry name" value="RloB"/>
</dbReference>
<proteinExistence type="predicted"/>
<dbReference type="Proteomes" id="UP000306855">
    <property type="component" value="Unassembled WGS sequence"/>
</dbReference>